<dbReference type="RefSeq" id="WP_119854497.1">
    <property type="nucleotide sequence ID" value="NZ_QGDV01000011.1"/>
</dbReference>
<proteinExistence type="predicted"/>
<reference evidence="1 2" key="1">
    <citation type="submission" date="2018-03" db="EMBL/GenBank/DDBJ databases">
        <title>Genomic Encyclopedia of Type Strains, Phase III (KMG-III): the genomes of soil and plant-associated and newly described type strains.</title>
        <authorList>
            <person name="Whitman W."/>
        </authorList>
    </citation>
    <scope>NUCLEOTIDE SEQUENCE [LARGE SCALE GENOMIC DNA]</scope>
    <source>
        <strain evidence="1 2">VKM Ac-1602</strain>
    </source>
</reference>
<organism evidence="1 2">
    <name type="scientific">Rathayibacter iranicus NCPPB 2253 = VKM Ac-1602</name>
    <dbReference type="NCBI Taxonomy" id="1328868"/>
    <lineage>
        <taxon>Bacteria</taxon>
        <taxon>Bacillati</taxon>
        <taxon>Actinomycetota</taxon>
        <taxon>Actinomycetes</taxon>
        <taxon>Micrococcales</taxon>
        <taxon>Microbacteriaceae</taxon>
        <taxon>Rathayibacter</taxon>
    </lineage>
</organism>
<dbReference type="Proteomes" id="UP000245674">
    <property type="component" value="Unassembled WGS sequence"/>
</dbReference>
<gene>
    <name evidence="1" type="ORF">B0H03_111102</name>
</gene>
<protein>
    <submittedName>
        <fullName evidence="1">Uncharacterized protein</fullName>
    </submittedName>
</protein>
<comment type="caution">
    <text evidence="1">The sequence shown here is derived from an EMBL/GenBank/DDBJ whole genome shotgun (WGS) entry which is preliminary data.</text>
</comment>
<keyword evidence="2" id="KW-1185">Reference proteome</keyword>
<evidence type="ECO:0000313" key="2">
    <source>
        <dbReference type="Proteomes" id="UP000245674"/>
    </source>
</evidence>
<name>A0ABX5LAD8_9MICO</name>
<accession>A0ABX5LAD8</accession>
<evidence type="ECO:0000313" key="1">
    <source>
        <dbReference type="EMBL" id="PWJ62493.1"/>
    </source>
</evidence>
<sequence>MSCDIGVEDGRCKLSLTRMPHVTLLYYRHKLTERLVAEAIGVNQSTV</sequence>
<dbReference type="EMBL" id="QGDV01000011">
    <property type="protein sequence ID" value="PWJ62493.1"/>
    <property type="molecule type" value="Genomic_DNA"/>
</dbReference>